<dbReference type="PANTHER" id="PTHR44943">
    <property type="entry name" value="CELLULOSE SYNTHASE OPERON PROTEIN C"/>
    <property type="match status" value="1"/>
</dbReference>
<dbReference type="Pfam" id="PF00486">
    <property type="entry name" value="Trans_reg_C"/>
    <property type="match status" value="1"/>
</dbReference>
<keyword evidence="3 5" id="KW-0238">DNA-binding</keyword>
<dbReference type="Pfam" id="PF12895">
    <property type="entry name" value="ANAPC3"/>
    <property type="match status" value="1"/>
</dbReference>
<evidence type="ECO:0000256" key="1">
    <source>
        <dbReference type="ARBA" id="ARBA00022737"/>
    </source>
</evidence>
<feature type="repeat" description="TPR" evidence="4">
    <location>
        <begin position="279"/>
        <end position="312"/>
    </location>
</feature>
<feature type="repeat" description="TPR" evidence="4">
    <location>
        <begin position="313"/>
        <end position="346"/>
    </location>
</feature>
<evidence type="ECO:0000256" key="4">
    <source>
        <dbReference type="PROSITE-ProRule" id="PRU00339"/>
    </source>
</evidence>
<evidence type="ECO:0000256" key="3">
    <source>
        <dbReference type="ARBA" id="ARBA00023125"/>
    </source>
</evidence>
<evidence type="ECO:0000313" key="8">
    <source>
        <dbReference type="Proteomes" id="UP000318126"/>
    </source>
</evidence>
<dbReference type="AlphaFoldDB" id="A0A553JIY9"/>
<evidence type="ECO:0000256" key="2">
    <source>
        <dbReference type="ARBA" id="ARBA00022803"/>
    </source>
</evidence>
<dbReference type="OrthoDB" id="6307429at2"/>
<dbReference type="SMART" id="SM00862">
    <property type="entry name" value="Trans_reg_C"/>
    <property type="match status" value="1"/>
</dbReference>
<protein>
    <submittedName>
        <fullName evidence="7">Tetratricopeptide repeat protein</fullName>
    </submittedName>
</protein>
<keyword evidence="1" id="KW-0677">Repeat</keyword>
<reference evidence="8" key="1">
    <citation type="submission" date="2019-07" db="EMBL/GenBank/DDBJ databases">
        <title>Shewanella sp. YLB-08 draft genomic sequence.</title>
        <authorList>
            <person name="Yu L."/>
        </authorList>
    </citation>
    <scope>NUCLEOTIDE SEQUENCE [LARGE SCALE GENOMIC DNA]</scope>
    <source>
        <strain evidence="8">JCM 20706</strain>
    </source>
</reference>
<dbReference type="PANTHER" id="PTHR44943:SF8">
    <property type="entry name" value="TPR REPEAT-CONTAINING PROTEIN MJ0263"/>
    <property type="match status" value="1"/>
</dbReference>
<feature type="domain" description="OmpR/PhoB-type" evidence="6">
    <location>
        <begin position="1"/>
        <end position="86"/>
    </location>
</feature>
<dbReference type="GO" id="GO:0006355">
    <property type="term" value="P:regulation of DNA-templated transcription"/>
    <property type="evidence" value="ECO:0007669"/>
    <property type="project" value="InterPro"/>
</dbReference>
<dbReference type="SMART" id="SM00028">
    <property type="entry name" value="TPR"/>
    <property type="match status" value="5"/>
</dbReference>
<dbReference type="PROSITE" id="PS50293">
    <property type="entry name" value="TPR_REGION"/>
    <property type="match status" value="1"/>
</dbReference>
<evidence type="ECO:0000313" key="7">
    <source>
        <dbReference type="EMBL" id="TRY12423.1"/>
    </source>
</evidence>
<dbReference type="PROSITE" id="PS51755">
    <property type="entry name" value="OMPR_PHOB"/>
    <property type="match status" value="1"/>
</dbReference>
<evidence type="ECO:0000259" key="6">
    <source>
        <dbReference type="PROSITE" id="PS51755"/>
    </source>
</evidence>
<gene>
    <name evidence="7" type="ORF">FN961_20975</name>
</gene>
<name>A0A553JIY9_SHEHA</name>
<dbReference type="EMBL" id="VKGK01000034">
    <property type="protein sequence ID" value="TRY12423.1"/>
    <property type="molecule type" value="Genomic_DNA"/>
</dbReference>
<dbReference type="InterPro" id="IPR051685">
    <property type="entry name" value="Ycf3/AcsC/BcsC/TPR_MFPF"/>
</dbReference>
<dbReference type="SUPFAM" id="SSF46894">
    <property type="entry name" value="C-terminal effector domain of the bipartite response regulators"/>
    <property type="match status" value="1"/>
</dbReference>
<dbReference type="Proteomes" id="UP000318126">
    <property type="component" value="Unassembled WGS sequence"/>
</dbReference>
<dbReference type="InterPro" id="IPR019734">
    <property type="entry name" value="TPR_rpt"/>
</dbReference>
<dbReference type="InterPro" id="IPR036388">
    <property type="entry name" value="WH-like_DNA-bd_sf"/>
</dbReference>
<dbReference type="SUPFAM" id="SSF48452">
    <property type="entry name" value="TPR-like"/>
    <property type="match status" value="1"/>
</dbReference>
<sequence>MGTLVRLQTHEVKLPWLSYRLLCVLCHSAPGIVSQQALIEQIWPEIVVGDETLKQRVKLLRRVLDDNAASPTYIEAIRGRGYRLLPHVEVTAIPDPSLSIRLDLATDTHVSPANGSSYPLYWKITSLSLACILSVLTCIAILYSSTHTIPTSISETLAAKISSGFDNVLYENGLDYYHRYRAEDNKLAIELFNSAIEINPNMAKAYAGLSDAYSQGVFQFNGPAKWQQLAIDAAYKAIALDPNLAQGYKSLGLAYYNRGWLTKAISANLKAVQKRVNYNEAMSNLGFIYREMGQLKQALHWIDKALDANPSNSVSMLHKAQILFALGQYTKADNWLNKALKLQPDSLLANNTQGASLLQQGLFSQAKTHYQNLLTRYPGQLAFVEGLARTHLYLGELEQARTLTDKLIQSDNRQVRIKGELLYYLASSEHSDEQLAHLETKFKHELAQGSDRASDSLALAQIYAKNSEHSKSYRYLIQAINQGLLEKNLVVLDPNFNALKLEASFVQLIDEMDNQRAQQQ</sequence>
<dbReference type="InterPro" id="IPR001867">
    <property type="entry name" value="OmpR/PhoB-type_DNA-bd"/>
</dbReference>
<dbReference type="CDD" id="cd00383">
    <property type="entry name" value="trans_reg_C"/>
    <property type="match status" value="1"/>
</dbReference>
<dbReference type="PROSITE" id="PS50005">
    <property type="entry name" value="TPR"/>
    <property type="match status" value="2"/>
</dbReference>
<comment type="caution">
    <text evidence="7">The sequence shown here is derived from an EMBL/GenBank/DDBJ whole genome shotgun (WGS) entry which is preliminary data.</text>
</comment>
<dbReference type="GO" id="GO:0000160">
    <property type="term" value="P:phosphorelay signal transduction system"/>
    <property type="evidence" value="ECO:0007669"/>
    <property type="project" value="InterPro"/>
</dbReference>
<dbReference type="Gene3D" id="1.25.40.10">
    <property type="entry name" value="Tetratricopeptide repeat domain"/>
    <property type="match status" value="2"/>
</dbReference>
<dbReference type="GO" id="GO:0003677">
    <property type="term" value="F:DNA binding"/>
    <property type="evidence" value="ECO:0007669"/>
    <property type="project" value="UniProtKB-UniRule"/>
</dbReference>
<proteinExistence type="predicted"/>
<evidence type="ECO:0000256" key="5">
    <source>
        <dbReference type="PROSITE-ProRule" id="PRU01091"/>
    </source>
</evidence>
<keyword evidence="8" id="KW-1185">Reference proteome</keyword>
<organism evidence="7 8">
    <name type="scientific">Shewanella hanedai</name>
    <name type="common">Alteromonas hanedai</name>
    <dbReference type="NCBI Taxonomy" id="25"/>
    <lineage>
        <taxon>Bacteria</taxon>
        <taxon>Pseudomonadati</taxon>
        <taxon>Pseudomonadota</taxon>
        <taxon>Gammaproteobacteria</taxon>
        <taxon>Alteromonadales</taxon>
        <taxon>Shewanellaceae</taxon>
        <taxon>Shewanella</taxon>
    </lineage>
</organism>
<dbReference type="InterPro" id="IPR016032">
    <property type="entry name" value="Sig_transdc_resp-reg_C-effctor"/>
</dbReference>
<dbReference type="InterPro" id="IPR011990">
    <property type="entry name" value="TPR-like_helical_dom_sf"/>
</dbReference>
<dbReference type="Gene3D" id="1.10.10.10">
    <property type="entry name" value="Winged helix-like DNA-binding domain superfamily/Winged helix DNA-binding domain"/>
    <property type="match status" value="1"/>
</dbReference>
<keyword evidence="2 4" id="KW-0802">TPR repeat</keyword>
<feature type="DNA-binding region" description="OmpR/PhoB-type" evidence="5">
    <location>
        <begin position="1"/>
        <end position="86"/>
    </location>
</feature>
<accession>A0A553JIY9</accession>